<reference evidence="6 7" key="1">
    <citation type="submission" date="2020-11" db="EMBL/GenBank/DDBJ databases">
        <title>WGS of Herminiimonas contaminans strain Marseille-Q4544 isolated from planarians Schmidtea mediterranea.</title>
        <authorList>
            <person name="Kangale L."/>
        </authorList>
    </citation>
    <scope>NUCLEOTIDE SEQUENCE [LARGE SCALE GENOMIC DNA]</scope>
    <source>
        <strain evidence="6 7">Marseille-Q4544</strain>
    </source>
</reference>
<dbReference type="Gene3D" id="1.10.10.10">
    <property type="entry name" value="Winged helix-like DNA-binding domain superfamily/Winged helix DNA-binding domain"/>
    <property type="match status" value="1"/>
</dbReference>
<sequence length="306" mass="33210">MRLTLRQLQIFTAVADTGSTTAAGLRVALSQSATSGALNELESLLGAQLFDRIGKRLLLNDSGRALLPQARAVLESAQEIEEQFGVGSSSAGSDILTTRLRVGASTTIGNYLLPGLVASYQRTWPQAGIDVQIGNTREAALAVTRLEVDIALIEGPCHEADLKVYPWLEDELVIVCAPDHPLRQNATNRRVNIKALSKARWLLRESGSGTREAVEHALLPHLNHFDSEMQPGSTEAIKQAAAEGMGLACLSACAVQDLVTLGRLVILDTTLPRLTRRFYLIHHRRKRFSANLERFIAHCAPPADPG</sequence>
<accession>A0ABS0ER99</accession>
<organism evidence="6 7">
    <name type="scientific">Herminiimonas contaminans</name>
    <dbReference type="NCBI Taxonomy" id="1111140"/>
    <lineage>
        <taxon>Bacteria</taxon>
        <taxon>Pseudomonadati</taxon>
        <taxon>Pseudomonadota</taxon>
        <taxon>Betaproteobacteria</taxon>
        <taxon>Burkholderiales</taxon>
        <taxon>Oxalobacteraceae</taxon>
        <taxon>Herminiimonas</taxon>
    </lineage>
</organism>
<dbReference type="CDD" id="cd08420">
    <property type="entry name" value="PBP2_CysL_like"/>
    <property type="match status" value="1"/>
</dbReference>
<evidence type="ECO:0000256" key="4">
    <source>
        <dbReference type="ARBA" id="ARBA00023163"/>
    </source>
</evidence>
<comment type="similarity">
    <text evidence="1">Belongs to the LysR transcriptional regulatory family.</text>
</comment>
<dbReference type="PROSITE" id="PS50931">
    <property type="entry name" value="HTH_LYSR"/>
    <property type="match status" value="1"/>
</dbReference>
<keyword evidence="3" id="KW-0238">DNA-binding</keyword>
<dbReference type="Gene3D" id="3.40.190.290">
    <property type="match status" value="1"/>
</dbReference>
<dbReference type="InterPro" id="IPR000847">
    <property type="entry name" value="LysR_HTH_N"/>
</dbReference>
<evidence type="ECO:0000256" key="2">
    <source>
        <dbReference type="ARBA" id="ARBA00023015"/>
    </source>
</evidence>
<evidence type="ECO:0000313" key="7">
    <source>
        <dbReference type="Proteomes" id="UP000657372"/>
    </source>
</evidence>
<feature type="domain" description="HTH lysR-type" evidence="5">
    <location>
        <begin position="3"/>
        <end position="60"/>
    </location>
</feature>
<keyword evidence="2" id="KW-0805">Transcription regulation</keyword>
<dbReference type="Pfam" id="PF00126">
    <property type="entry name" value="HTH_1"/>
    <property type="match status" value="1"/>
</dbReference>
<dbReference type="SUPFAM" id="SSF46785">
    <property type="entry name" value="Winged helix' DNA-binding domain"/>
    <property type="match status" value="1"/>
</dbReference>
<protein>
    <submittedName>
        <fullName evidence="6">LysR family transcriptional regulator</fullName>
    </submittedName>
</protein>
<dbReference type="Proteomes" id="UP000657372">
    <property type="component" value="Unassembled WGS sequence"/>
</dbReference>
<proteinExistence type="inferred from homology"/>
<dbReference type="InterPro" id="IPR036390">
    <property type="entry name" value="WH_DNA-bd_sf"/>
</dbReference>
<keyword evidence="7" id="KW-1185">Reference proteome</keyword>
<dbReference type="InterPro" id="IPR005119">
    <property type="entry name" value="LysR_subst-bd"/>
</dbReference>
<evidence type="ECO:0000313" key="6">
    <source>
        <dbReference type="EMBL" id="MBF8177346.1"/>
    </source>
</evidence>
<name>A0ABS0ER99_9BURK</name>
<dbReference type="Pfam" id="PF03466">
    <property type="entry name" value="LysR_substrate"/>
    <property type="match status" value="1"/>
</dbReference>
<dbReference type="RefSeq" id="WP_195875060.1">
    <property type="nucleotide sequence ID" value="NZ_JADOEL010000003.1"/>
</dbReference>
<dbReference type="PANTHER" id="PTHR30126:SF94">
    <property type="entry name" value="LYSR FAMILY TRANSCRIPTIONAL REGULATOR"/>
    <property type="match status" value="1"/>
</dbReference>
<dbReference type="InterPro" id="IPR036388">
    <property type="entry name" value="WH-like_DNA-bd_sf"/>
</dbReference>
<keyword evidence="4" id="KW-0804">Transcription</keyword>
<dbReference type="EMBL" id="JADOEL010000003">
    <property type="protein sequence ID" value="MBF8177346.1"/>
    <property type="molecule type" value="Genomic_DNA"/>
</dbReference>
<comment type="caution">
    <text evidence="6">The sequence shown here is derived from an EMBL/GenBank/DDBJ whole genome shotgun (WGS) entry which is preliminary data.</text>
</comment>
<evidence type="ECO:0000259" key="5">
    <source>
        <dbReference type="PROSITE" id="PS50931"/>
    </source>
</evidence>
<gene>
    <name evidence="6" type="ORF">IXC47_06620</name>
</gene>
<evidence type="ECO:0000256" key="3">
    <source>
        <dbReference type="ARBA" id="ARBA00023125"/>
    </source>
</evidence>
<dbReference type="NCBIfam" id="NF008095">
    <property type="entry name" value="PRK10837.1"/>
    <property type="match status" value="1"/>
</dbReference>
<evidence type="ECO:0000256" key="1">
    <source>
        <dbReference type="ARBA" id="ARBA00009437"/>
    </source>
</evidence>
<dbReference type="SUPFAM" id="SSF53850">
    <property type="entry name" value="Periplasmic binding protein-like II"/>
    <property type="match status" value="1"/>
</dbReference>
<dbReference type="PANTHER" id="PTHR30126">
    <property type="entry name" value="HTH-TYPE TRANSCRIPTIONAL REGULATOR"/>
    <property type="match status" value="1"/>
</dbReference>